<dbReference type="Pfam" id="PF04909">
    <property type="entry name" value="Amidohydro_2"/>
    <property type="match status" value="1"/>
</dbReference>
<dbReference type="InterPro" id="IPR032466">
    <property type="entry name" value="Metal_Hydrolase"/>
</dbReference>
<dbReference type="PANTHER" id="PTHR21240">
    <property type="entry name" value="2-AMINO-3-CARBOXYLMUCONATE-6-SEMIALDEHYDE DECARBOXYLASE"/>
    <property type="match status" value="1"/>
</dbReference>
<dbReference type="GO" id="GO:0016787">
    <property type="term" value="F:hydrolase activity"/>
    <property type="evidence" value="ECO:0007669"/>
    <property type="project" value="InterPro"/>
</dbReference>
<evidence type="ECO:0000313" key="3">
    <source>
        <dbReference type="EMBL" id="SER83496.1"/>
    </source>
</evidence>
<dbReference type="PANTHER" id="PTHR21240:SF28">
    <property type="entry name" value="ISO-OROTATE DECARBOXYLASE (EUROFUNG)"/>
    <property type="match status" value="1"/>
</dbReference>
<dbReference type="RefSeq" id="WP_074627809.1">
    <property type="nucleotide sequence ID" value="NZ_FOGM01000010.1"/>
</dbReference>
<dbReference type="AlphaFoldDB" id="A0A1H9SEM7"/>
<proteinExistence type="predicted"/>
<dbReference type="GO" id="GO:0016831">
    <property type="term" value="F:carboxy-lyase activity"/>
    <property type="evidence" value="ECO:0007669"/>
    <property type="project" value="InterPro"/>
</dbReference>
<protein>
    <recommendedName>
        <fullName evidence="2">Amidohydrolase-related domain-containing protein</fullName>
    </recommendedName>
</protein>
<dbReference type="Gene3D" id="3.20.20.140">
    <property type="entry name" value="Metal-dependent hydrolases"/>
    <property type="match status" value="1"/>
</dbReference>
<dbReference type="SUPFAM" id="SSF51556">
    <property type="entry name" value="Metallo-dependent hydrolases"/>
    <property type="match status" value="1"/>
</dbReference>
<dbReference type="GO" id="GO:0019748">
    <property type="term" value="P:secondary metabolic process"/>
    <property type="evidence" value="ECO:0007669"/>
    <property type="project" value="TreeGrafter"/>
</dbReference>
<dbReference type="InterPro" id="IPR006680">
    <property type="entry name" value="Amidohydro-rel"/>
</dbReference>
<reference evidence="3 4" key="1">
    <citation type="submission" date="2016-10" db="EMBL/GenBank/DDBJ databases">
        <authorList>
            <person name="de Groot N.N."/>
        </authorList>
    </citation>
    <scope>NUCLEOTIDE SEQUENCE [LARGE SCALE GENOMIC DNA]</scope>
    <source>
        <strain evidence="3 4">VTM2R47</strain>
    </source>
</reference>
<evidence type="ECO:0000313" key="4">
    <source>
        <dbReference type="Proteomes" id="UP000182712"/>
    </source>
</evidence>
<name>A0A1H9SEM7_9STRE</name>
<dbReference type="InterPro" id="IPR032465">
    <property type="entry name" value="ACMSD"/>
</dbReference>
<sequence length="345" mass="39641">MVIDANIYWFDEKIFHDDAYAEQFLAEVPRLYQTEGKMEILPNGRKQVVIEKPFGYANVNYVEGDYILENILADMDQAGIDVGILKLPCYHEWLSLELCKKFNDGMADFAKRSGGRLRGLGVVPPRASQAVKDEIDRCLNTLGFTGLQMVAHYGDHYLDDEQFAEFFEYINELGLTVYIHHNPVPVEFNQLYEYNNVRRSYGRNVDQGTAIMRELFSGFFDKFPNIKFVHSMLGGGFFAFKNLILPKKATKAEDVQRFQTDNGDDIARHLEKNLFFEMSHAQPWGKDQLEAAVKILGADHIIYGSSYPVRKEWLTAGPDFVRALDISDSDKDMILTENAKRLYRL</sequence>
<gene>
    <name evidence="3" type="ORF">SAMN04487840_11015</name>
</gene>
<dbReference type="EMBL" id="FOGM01000010">
    <property type="protein sequence ID" value="SER83496.1"/>
    <property type="molecule type" value="Genomic_DNA"/>
</dbReference>
<dbReference type="Proteomes" id="UP000182712">
    <property type="component" value="Unassembled WGS sequence"/>
</dbReference>
<dbReference type="GO" id="GO:0005737">
    <property type="term" value="C:cytoplasm"/>
    <property type="evidence" value="ECO:0007669"/>
    <property type="project" value="TreeGrafter"/>
</dbReference>
<accession>A0A1H9SEM7</accession>
<evidence type="ECO:0000256" key="1">
    <source>
        <dbReference type="ARBA" id="ARBA00023239"/>
    </source>
</evidence>
<feature type="domain" description="Amidohydrolase-related" evidence="2">
    <location>
        <begin position="97"/>
        <end position="345"/>
    </location>
</feature>
<keyword evidence="1" id="KW-0456">Lyase</keyword>
<organism evidence="3 4">
    <name type="scientific">Streptococcus gallolyticus</name>
    <dbReference type="NCBI Taxonomy" id="315405"/>
    <lineage>
        <taxon>Bacteria</taxon>
        <taxon>Bacillati</taxon>
        <taxon>Bacillota</taxon>
        <taxon>Bacilli</taxon>
        <taxon>Lactobacillales</taxon>
        <taxon>Streptococcaceae</taxon>
        <taxon>Streptococcus</taxon>
    </lineage>
</organism>
<evidence type="ECO:0000259" key="2">
    <source>
        <dbReference type="Pfam" id="PF04909"/>
    </source>
</evidence>